<feature type="compositionally biased region" description="Acidic residues" evidence="1">
    <location>
        <begin position="274"/>
        <end position="290"/>
    </location>
</feature>
<dbReference type="AlphaFoldDB" id="A0A1Y5TPD8"/>
<dbReference type="GO" id="GO:0006355">
    <property type="term" value="P:regulation of DNA-templated transcription"/>
    <property type="evidence" value="ECO:0007669"/>
    <property type="project" value="InterPro"/>
</dbReference>
<proteinExistence type="predicted"/>
<dbReference type="EMBL" id="FWFS01000012">
    <property type="protein sequence ID" value="SLN65157.1"/>
    <property type="molecule type" value="Genomic_DNA"/>
</dbReference>
<protein>
    <submittedName>
        <fullName evidence="3">MerR family regulatory protein</fullName>
    </submittedName>
</protein>
<feature type="compositionally biased region" description="Acidic residues" evidence="1">
    <location>
        <begin position="177"/>
        <end position="188"/>
    </location>
</feature>
<dbReference type="SUPFAM" id="SSF46955">
    <property type="entry name" value="Putative DNA-binding domain"/>
    <property type="match status" value="1"/>
</dbReference>
<keyword evidence="4" id="KW-1185">Reference proteome</keyword>
<dbReference type="SMART" id="SM00422">
    <property type="entry name" value="HTH_MERR"/>
    <property type="match status" value="1"/>
</dbReference>
<feature type="domain" description="HTH merR-type" evidence="2">
    <location>
        <begin position="10"/>
        <end position="78"/>
    </location>
</feature>
<feature type="compositionally biased region" description="Basic and acidic residues" evidence="1">
    <location>
        <begin position="369"/>
        <end position="385"/>
    </location>
</feature>
<evidence type="ECO:0000259" key="2">
    <source>
        <dbReference type="PROSITE" id="PS50937"/>
    </source>
</evidence>
<reference evidence="3 4" key="1">
    <citation type="submission" date="2017-03" db="EMBL/GenBank/DDBJ databases">
        <authorList>
            <person name="Afonso C.L."/>
            <person name="Miller P.J."/>
            <person name="Scott M.A."/>
            <person name="Spackman E."/>
            <person name="Goraichik I."/>
            <person name="Dimitrov K.M."/>
            <person name="Suarez D.L."/>
            <person name="Swayne D.E."/>
        </authorList>
    </citation>
    <scope>NUCLEOTIDE SEQUENCE [LARGE SCALE GENOMIC DNA]</scope>
    <source>
        <strain evidence="3 4">CECT 8620</strain>
    </source>
</reference>
<gene>
    <name evidence="3" type="ORF">AQS8620_03005</name>
</gene>
<dbReference type="CDD" id="cd04765">
    <property type="entry name" value="HTH_MlrA-like_sg2"/>
    <property type="match status" value="1"/>
</dbReference>
<dbReference type="RefSeq" id="WP_234990511.1">
    <property type="nucleotide sequence ID" value="NZ_FWFS01000012.1"/>
</dbReference>
<feature type="compositionally biased region" description="Acidic residues" evidence="1">
    <location>
        <begin position="304"/>
        <end position="323"/>
    </location>
</feature>
<sequence length="428" mass="45262">MGKSPDAFRTISEVADWLQTPAHVLRFWESRFTQIKPVKRAGGRRYYRPADMALLGGIKKLLHEDGLTIRGVQKLLREEGVRHVSALSPAIDGQSFDLDADAIPEAPMAVDVPLEDAPDSEGKDTGGATNVVPLAPRASASVPETQPLQPAPEAPDDLAPMFDFGAEFGPSEPDMPLIDEEPLSEDAADTGQPQDSETDAQDNIFAPSPAADAPTPPMSQDESPQDESPQDVTPRHDSPQAVQGEADPSPPAPTDAAQSAPDHPDAWAPSEQPVDADEDAQLQETAEEDSAPLAADQRPHAEGVDESFNESFDDSFSDAPFDEDFARPADSPAQMTDPQGTEPKGAPSAPIPPAPVAPAPVAPTLAPLDRARDVPADPADDDGHIRPGAGLVGGLDARKLRAADPVALSSLYVRLQALHERLASDGRL</sequence>
<evidence type="ECO:0000256" key="1">
    <source>
        <dbReference type="SAM" id="MobiDB-lite"/>
    </source>
</evidence>
<dbReference type="InterPro" id="IPR000551">
    <property type="entry name" value="MerR-type_HTH_dom"/>
</dbReference>
<dbReference type="Gene3D" id="1.10.1660.10">
    <property type="match status" value="1"/>
</dbReference>
<evidence type="ECO:0000313" key="3">
    <source>
        <dbReference type="EMBL" id="SLN65157.1"/>
    </source>
</evidence>
<feature type="compositionally biased region" description="Pro residues" evidence="1">
    <location>
        <begin position="349"/>
        <end position="361"/>
    </location>
</feature>
<organism evidence="3 4">
    <name type="scientific">Aquimixticola soesokkakensis</name>
    <dbReference type="NCBI Taxonomy" id="1519096"/>
    <lineage>
        <taxon>Bacteria</taxon>
        <taxon>Pseudomonadati</taxon>
        <taxon>Pseudomonadota</taxon>
        <taxon>Alphaproteobacteria</taxon>
        <taxon>Rhodobacterales</taxon>
        <taxon>Paracoccaceae</taxon>
        <taxon>Aquimixticola</taxon>
    </lineage>
</organism>
<evidence type="ECO:0000313" key="4">
    <source>
        <dbReference type="Proteomes" id="UP000193862"/>
    </source>
</evidence>
<dbReference type="GO" id="GO:0003677">
    <property type="term" value="F:DNA binding"/>
    <property type="evidence" value="ECO:0007669"/>
    <property type="project" value="InterPro"/>
</dbReference>
<dbReference type="InterPro" id="IPR009061">
    <property type="entry name" value="DNA-bd_dom_put_sf"/>
</dbReference>
<dbReference type="Pfam" id="PF13411">
    <property type="entry name" value="MerR_1"/>
    <property type="match status" value="1"/>
</dbReference>
<name>A0A1Y5TPD8_9RHOB</name>
<accession>A0A1Y5TPD8</accession>
<dbReference type="Proteomes" id="UP000193862">
    <property type="component" value="Unassembled WGS sequence"/>
</dbReference>
<dbReference type="PROSITE" id="PS50937">
    <property type="entry name" value="HTH_MERR_2"/>
    <property type="match status" value="1"/>
</dbReference>
<feature type="region of interest" description="Disordered" evidence="1">
    <location>
        <begin position="139"/>
        <end position="394"/>
    </location>
</feature>